<feature type="non-terminal residue" evidence="1">
    <location>
        <position position="59"/>
    </location>
</feature>
<protein>
    <submittedName>
        <fullName evidence="1">Uncharacterized protein</fullName>
    </submittedName>
</protein>
<dbReference type="GeneID" id="20326477"/>
<evidence type="ECO:0000313" key="2">
    <source>
        <dbReference type="Proteomes" id="UP000054324"/>
    </source>
</evidence>
<reference evidence="1 2" key="1">
    <citation type="submission" date="2013-11" db="EMBL/GenBank/DDBJ databases">
        <title>Opisthorchis viverrini - life in the bile duct.</title>
        <authorList>
            <person name="Young N.D."/>
            <person name="Nagarajan N."/>
            <person name="Lin S.J."/>
            <person name="Korhonen P.K."/>
            <person name="Jex A.R."/>
            <person name="Hall R.S."/>
            <person name="Safavi-Hemami H."/>
            <person name="Kaewkong W."/>
            <person name="Bertrand D."/>
            <person name="Gao S."/>
            <person name="Seet Q."/>
            <person name="Wongkham S."/>
            <person name="Teh B.T."/>
            <person name="Wongkham C."/>
            <person name="Intapan P.M."/>
            <person name="Maleewong W."/>
            <person name="Yang X."/>
            <person name="Hu M."/>
            <person name="Wang Z."/>
            <person name="Hofmann A."/>
            <person name="Sternberg P.W."/>
            <person name="Tan P."/>
            <person name="Wang J."/>
            <person name="Gasser R.B."/>
        </authorList>
    </citation>
    <scope>NUCLEOTIDE SEQUENCE [LARGE SCALE GENOMIC DNA]</scope>
</reference>
<accession>A0A074YU41</accession>
<gene>
    <name evidence="1" type="ORF">T265_12309</name>
</gene>
<evidence type="ECO:0000313" key="1">
    <source>
        <dbReference type="EMBL" id="KER18321.1"/>
    </source>
</evidence>
<sequence length="59" mass="6676">ARGLGPQKGFAYGWNWWTAYFCASIQQRRSLTERTLGRTGKFETGSNYSHISGRSHPVV</sequence>
<name>A0A074YU41_OPIVI</name>
<proteinExistence type="predicted"/>
<feature type="non-terminal residue" evidence="1">
    <location>
        <position position="1"/>
    </location>
</feature>
<dbReference type="CTD" id="20326477"/>
<dbReference type="Proteomes" id="UP000054324">
    <property type="component" value="Unassembled WGS sequence"/>
</dbReference>
<dbReference type="EMBL" id="KL603542">
    <property type="protein sequence ID" value="KER18321.1"/>
    <property type="molecule type" value="Genomic_DNA"/>
</dbReference>
<organism evidence="1 2">
    <name type="scientific">Opisthorchis viverrini</name>
    <name type="common">Southeast Asian liver fluke</name>
    <dbReference type="NCBI Taxonomy" id="6198"/>
    <lineage>
        <taxon>Eukaryota</taxon>
        <taxon>Metazoa</taxon>
        <taxon>Spiralia</taxon>
        <taxon>Lophotrochozoa</taxon>
        <taxon>Platyhelminthes</taxon>
        <taxon>Trematoda</taxon>
        <taxon>Digenea</taxon>
        <taxon>Opisthorchiida</taxon>
        <taxon>Opisthorchiata</taxon>
        <taxon>Opisthorchiidae</taxon>
        <taxon>Opisthorchis</taxon>
    </lineage>
</organism>
<dbReference type="AlphaFoldDB" id="A0A074YU41"/>
<dbReference type="KEGG" id="ovi:T265_12309"/>
<dbReference type="RefSeq" id="XP_009177932.1">
    <property type="nucleotide sequence ID" value="XM_009179668.1"/>
</dbReference>
<keyword evidence="2" id="KW-1185">Reference proteome</keyword>